<dbReference type="EMBL" id="JACBAZ010000003">
    <property type="protein sequence ID" value="NWK55803.1"/>
    <property type="molecule type" value="Genomic_DNA"/>
</dbReference>
<evidence type="ECO:0000313" key="4">
    <source>
        <dbReference type="Proteomes" id="UP000557872"/>
    </source>
</evidence>
<dbReference type="AlphaFoldDB" id="A0A851GE31"/>
<feature type="signal peptide" evidence="1">
    <location>
        <begin position="1"/>
        <end position="22"/>
    </location>
</feature>
<dbReference type="RefSeq" id="WP_178932343.1">
    <property type="nucleotide sequence ID" value="NZ_JACBAZ010000003.1"/>
</dbReference>
<name>A0A851GE31_9BACT</name>
<gene>
    <name evidence="3" type="ORF">HW115_09290</name>
</gene>
<evidence type="ECO:0000256" key="1">
    <source>
        <dbReference type="SAM" id="SignalP"/>
    </source>
</evidence>
<feature type="domain" description="Ice-binding protein C-terminal" evidence="2">
    <location>
        <begin position="309"/>
        <end position="331"/>
    </location>
</feature>
<dbReference type="Proteomes" id="UP000557872">
    <property type="component" value="Unassembled WGS sequence"/>
</dbReference>
<evidence type="ECO:0000259" key="2">
    <source>
        <dbReference type="Pfam" id="PF07589"/>
    </source>
</evidence>
<dbReference type="InterPro" id="IPR013424">
    <property type="entry name" value="Ice-binding_C"/>
</dbReference>
<sequence length="332" mass="33443">MKTTPLLQIAAISATSVLTSHASLTWTGAGNGVSLYAENNWLDDNGVVPPANSINGGSDVTAVTGGLIEINAGAGEPSNFSPGFQVGTGNSLTIGGGKTLASGSNAEVVGGGAGTTLTVNGGATLNVGNVSNFETITVNGAAIDLLNVSGATNVNLTGATGNVASMTIDTGTITFSNGNPTFTSLTLSNSSAIFTGSAGFTSSELFPSQISLTNGSSWLSQFVSNNTILFVDGSSSIELKGSGDPINSQTNQSSVNLASGAQLIFRNTNELDDQLNDSGTGDIWVNGVRVTALNKDTLLSTADNLTYTAIPEPSSTSLLGLAGLALILRRRK</sequence>
<reference evidence="3 4" key="1">
    <citation type="submission" date="2020-07" db="EMBL/GenBank/DDBJ databases">
        <title>Roseicoccus Jingziensis gen. nov., sp. nov., isolated from coastal seawater.</title>
        <authorList>
            <person name="Feng X."/>
        </authorList>
    </citation>
    <scope>NUCLEOTIDE SEQUENCE [LARGE SCALE GENOMIC DNA]</scope>
    <source>
        <strain evidence="3 4">N1E253</strain>
    </source>
</reference>
<dbReference type="Pfam" id="PF07589">
    <property type="entry name" value="PEP-CTERM"/>
    <property type="match status" value="1"/>
</dbReference>
<dbReference type="NCBIfam" id="TIGR02595">
    <property type="entry name" value="PEP_CTERM"/>
    <property type="match status" value="1"/>
</dbReference>
<comment type="caution">
    <text evidence="3">The sequence shown here is derived from an EMBL/GenBank/DDBJ whole genome shotgun (WGS) entry which is preliminary data.</text>
</comment>
<proteinExistence type="predicted"/>
<keyword evidence="4" id="KW-1185">Reference proteome</keyword>
<protein>
    <submittedName>
        <fullName evidence="3">PEP-CTERM sorting domain-containing protein</fullName>
    </submittedName>
</protein>
<organism evidence="3 4">
    <name type="scientific">Oceaniferula marina</name>
    <dbReference type="NCBI Taxonomy" id="2748318"/>
    <lineage>
        <taxon>Bacteria</taxon>
        <taxon>Pseudomonadati</taxon>
        <taxon>Verrucomicrobiota</taxon>
        <taxon>Verrucomicrobiia</taxon>
        <taxon>Verrucomicrobiales</taxon>
        <taxon>Verrucomicrobiaceae</taxon>
        <taxon>Oceaniferula</taxon>
    </lineage>
</organism>
<keyword evidence="1" id="KW-0732">Signal</keyword>
<evidence type="ECO:0000313" key="3">
    <source>
        <dbReference type="EMBL" id="NWK55803.1"/>
    </source>
</evidence>
<accession>A0A851GE31</accession>
<feature type="chain" id="PRO_5032935822" evidence="1">
    <location>
        <begin position="23"/>
        <end position="332"/>
    </location>
</feature>